<evidence type="ECO:0000313" key="1">
    <source>
        <dbReference type="EMBL" id="KAF2114592.1"/>
    </source>
</evidence>
<proteinExistence type="predicted"/>
<evidence type="ECO:0000313" key="2">
    <source>
        <dbReference type="Proteomes" id="UP000799770"/>
    </source>
</evidence>
<dbReference type="InterPro" id="IPR052895">
    <property type="entry name" value="HetReg/Transcr_Mod"/>
</dbReference>
<organism evidence="1 2">
    <name type="scientific">Lophiotrema nucula</name>
    <dbReference type="NCBI Taxonomy" id="690887"/>
    <lineage>
        <taxon>Eukaryota</taxon>
        <taxon>Fungi</taxon>
        <taxon>Dikarya</taxon>
        <taxon>Ascomycota</taxon>
        <taxon>Pezizomycotina</taxon>
        <taxon>Dothideomycetes</taxon>
        <taxon>Pleosporomycetidae</taxon>
        <taxon>Pleosporales</taxon>
        <taxon>Lophiotremataceae</taxon>
        <taxon>Lophiotrema</taxon>
    </lineage>
</organism>
<reference evidence="1" key="1">
    <citation type="journal article" date="2020" name="Stud. Mycol.">
        <title>101 Dothideomycetes genomes: a test case for predicting lifestyles and emergence of pathogens.</title>
        <authorList>
            <person name="Haridas S."/>
            <person name="Albert R."/>
            <person name="Binder M."/>
            <person name="Bloem J."/>
            <person name="Labutti K."/>
            <person name="Salamov A."/>
            <person name="Andreopoulos B."/>
            <person name="Baker S."/>
            <person name="Barry K."/>
            <person name="Bills G."/>
            <person name="Bluhm B."/>
            <person name="Cannon C."/>
            <person name="Castanera R."/>
            <person name="Culley D."/>
            <person name="Daum C."/>
            <person name="Ezra D."/>
            <person name="Gonzalez J."/>
            <person name="Henrissat B."/>
            <person name="Kuo A."/>
            <person name="Liang C."/>
            <person name="Lipzen A."/>
            <person name="Lutzoni F."/>
            <person name="Magnuson J."/>
            <person name="Mondo S."/>
            <person name="Nolan M."/>
            <person name="Ohm R."/>
            <person name="Pangilinan J."/>
            <person name="Park H.-J."/>
            <person name="Ramirez L."/>
            <person name="Alfaro M."/>
            <person name="Sun H."/>
            <person name="Tritt A."/>
            <person name="Yoshinaga Y."/>
            <person name="Zwiers L.-H."/>
            <person name="Turgeon B."/>
            <person name="Goodwin S."/>
            <person name="Spatafora J."/>
            <person name="Crous P."/>
            <person name="Grigoriev I."/>
        </authorList>
    </citation>
    <scope>NUCLEOTIDE SEQUENCE</scope>
    <source>
        <strain evidence="1">CBS 627.86</strain>
    </source>
</reference>
<gene>
    <name evidence="1" type="ORF">BDV96DRAFT_600555</name>
</gene>
<dbReference type="PANTHER" id="PTHR24148:SF64">
    <property type="entry name" value="HETEROKARYON INCOMPATIBILITY DOMAIN-CONTAINING PROTEIN"/>
    <property type="match status" value="1"/>
</dbReference>
<dbReference type="EMBL" id="ML977325">
    <property type="protein sequence ID" value="KAF2114592.1"/>
    <property type="molecule type" value="Genomic_DNA"/>
</dbReference>
<accession>A0A6A5Z588</accession>
<name>A0A6A5Z588_9PLEO</name>
<dbReference type="PANTHER" id="PTHR24148">
    <property type="entry name" value="ANKYRIN REPEAT DOMAIN-CONTAINING PROTEIN 39 HOMOLOG-RELATED"/>
    <property type="match status" value="1"/>
</dbReference>
<sequence>MFDKQGIPRWLLQQTNTSQLDFDDTLIPLLSFSLDNSIDNRIINNLDEKSVQVPRMRALYLSAYQVWMWFGRPGRIFAERNGEFPMLKLALSSTFLRAEAEEKAKSIVTRMNNVSISTTSRIVAGSIIGRMLLELNADLDAAVYNNGEERLLPELDVVAELVKTGLSEDEIRDAVGFSPLALDSLFTSTSSDPSKLVLQKLLSQDEAKSVSSTLLQGLFRDLDCLLENAWFGRTWTIQEFVLSKEPPIALIGGFSFYLTCVYQIGKEISQDLRNLPLTMHARLRCIAPKIEVLSHLVNTFALEQGLEDVRLQQEARTTEHKLIWLLRTYSDNNTTVPHDKVYGMLGLLHTTLPEQLMPNYRIRFEQLCGDYTRHILSATQDLRIIDS</sequence>
<dbReference type="AlphaFoldDB" id="A0A6A5Z588"/>
<protein>
    <submittedName>
        <fullName evidence="1">Uncharacterized protein</fullName>
    </submittedName>
</protein>
<dbReference type="Proteomes" id="UP000799770">
    <property type="component" value="Unassembled WGS sequence"/>
</dbReference>
<dbReference type="OrthoDB" id="4161734at2759"/>
<keyword evidence="2" id="KW-1185">Reference proteome</keyword>